<dbReference type="InterPro" id="IPR056948">
    <property type="entry name" value="PNGaseA_N"/>
</dbReference>
<feature type="domain" description="Peptide N-acetyl-beta-D-glucosaminyl asparaginase amidase A N-terminal" evidence="3">
    <location>
        <begin position="72"/>
        <end position="398"/>
    </location>
</feature>
<organism evidence="4 5">
    <name type="scientific">Cerrena zonata</name>
    <dbReference type="NCBI Taxonomy" id="2478898"/>
    <lineage>
        <taxon>Eukaryota</taxon>
        <taxon>Fungi</taxon>
        <taxon>Dikarya</taxon>
        <taxon>Basidiomycota</taxon>
        <taxon>Agaricomycotina</taxon>
        <taxon>Agaricomycetes</taxon>
        <taxon>Polyporales</taxon>
        <taxon>Cerrenaceae</taxon>
        <taxon>Cerrena</taxon>
    </lineage>
</organism>
<dbReference type="InterPro" id="IPR021102">
    <property type="entry name" value="PNGase_A"/>
</dbReference>
<evidence type="ECO:0000313" key="4">
    <source>
        <dbReference type="EMBL" id="KAK7694535.1"/>
    </source>
</evidence>
<evidence type="ECO:0000256" key="1">
    <source>
        <dbReference type="SAM" id="MobiDB-lite"/>
    </source>
</evidence>
<dbReference type="Proteomes" id="UP001385951">
    <property type="component" value="Unassembled WGS sequence"/>
</dbReference>
<reference evidence="4 5" key="1">
    <citation type="submission" date="2022-09" db="EMBL/GenBank/DDBJ databases">
        <authorList>
            <person name="Palmer J.M."/>
        </authorList>
    </citation>
    <scope>NUCLEOTIDE SEQUENCE [LARGE SCALE GENOMIC DNA]</scope>
    <source>
        <strain evidence="4 5">DSM 7382</strain>
    </source>
</reference>
<protein>
    <recommendedName>
        <fullName evidence="3">Peptide N-acetyl-beta-D-glucosaminyl asparaginase amidase A N-terminal domain-containing protein</fullName>
    </recommendedName>
</protein>
<accession>A0AAW0GTV5</accession>
<proteinExistence type="predicted"/>
<dbReference type="EMBL" id="JASBNA010000002">
    <property type="protein sequence ID" value="KAK7694535.1"/>
    <property type="molecule type" value="Genomic_DNA"/>
</dbReference>
<keyword evidence="2" id="KW-0732">Signal</keyword>
<dbReference type="PANTHER" id="PTHR31104">
    <property type="entry name" value="PEPTIDE-N4-(N-ACETYL-BETA-GLUCOSAMINYL)ASPARAGINE AMIDASE A PROTEIN"/>
    <property type="match status" value="1"/>
</dbReference>
<name>A0AAW0GTV5_9APHY</name>
<comment type="caution">
    <text evidence="4">The sequence shown here is derived from an EMBL/GenBank/DDBJ whole genome shotgun (WGS) entry which is preliminary data.</text>
</comment>
<dbReference type="Pfam" id="PF12222">
    <property type="entry name" value="PNGaseA"/>
    <property type="match status" value="1"/>
</dbReference>
<feature type="chain" id="PRO_5043362323" description="Peptide N-acetyl-beta-D-glucosaminyl asparaginase amidase A N-terminal domain-containing protein" evidence="2">
    <location>
        <begin position="17"/>
        <end position="470"/>
    </location>
</feature>
<evidence type="ECO:0000256" key="2">
    <source>
        <dbReference type="SAM" id="SignalP"/>
    </source>
</evidence>
<dbReference type="AlphaFoldDB" id="A0AAW0GTV5"/>
<feature type="signal peptide" evidence="2">
    <location>
        <begin position="1"/>
        <end position="16"/>
    </location>
</feature>
<evidence type="ECO:0000313" key="5">
    <source>
        <dbReference type="Proteomes" id="UP001385951"/>
    </source>
</evidence>
<sequence length="470" mass="50653">MFLGALFLGLLFRVVAHPSADELRPLYDVLAKGPPSDALSVSPQALSPRVPLSTDDDTPSPLVDLQVYAPPVVPKGSASCETVLLTHEFGDGSFGVPGIADYIPPTSSTCGQVGRWAAITLNVTVYSSSTFQCGTHKIRNSLDDVCIVATSTFPHLRREINSVKDVTHYSALFSKPGQILMDFSNIVSADLGLDASFHVNVTATFYTATPSFPAATTSDLVLPLSNLSPNTVNFFTIDNDAGGTTNITIPPTTQQAFVEIYASGNSNEEFWYLNTPDEFLGYFPSSTGLVGKGPFREIQLLVDGKLAGVVWPHAVIYTGGITPTNWRPLTAYGTYDQPTYYIDVTPFIPLLNDGKQHAFTLRVQGQGVSHSINSNWFVSGSVQLKLGNSRVTGRMTTYDIQSSPVIHTSGSATTDNSTVSASVVAQRRVNIASEIRGRFWHPDRCASNRISSTAIFRSMKEKDGYSGGTS</sequence>
<evidence type="ECO:0000259" key="3">
    <source>
        <dbReference type="Pfam" id="PF12222"/>
    </source>
</evidence>
<gene>
    <name evidence="4" type="ORF">QCA50_001721</name>
</gene>
<keyword evidence="5" id="KW-1185">Reference proteome</keyword>
<feature type="region of interest" description="Disordered" evidence="1">
    <location>
        <begin position="36"/>
        <end position="58"/>
    </location>
</feature>